<proteinExistence type="predicted"/>
<evidence type="ECO:0000313" key="3">
    <source>
        <dbReference type="Proteomes" id="UP000619479"/>
    </source>
</evidence>
<organism evidence="2 3">
    <name type="scientific">Actinoplanes cyaneus</name>
    <dbReference type="NCBI Taxonomy" id="52696"/>
    <lineage>
        <taxon>Bacteria</taxon>
        <taxon>Bacillati</taxon>
        <taxon>Actinomycetota</taxon>
        <taxon>Actinomycetes</taxon>
        <taxon>Micromonosporales</taxon>
        <taxon>Micromonosporaceae</taxon>
        <taxon>Actinoplanes</taxon>
    </lineage>
</organism>
<keyword evidence="1" id="KW-1133">Transmembrane helix</keyword>
<keyword evidence="3" id="KW-1185">Reference proteome</keyword>
<dbReference type="RefSeq" id="WP_203750956.1">
    <property type="nucleotide sequence ID" value="NZ_BAAAUC010000036.1"/>
</dbReference>
<gene>
    <name evidence="2" type="ORF">Acy02nite_70340</name>
</gene>
<name>A0A919IPM1_9ACTN</name>
<protein>
    <submittedName>
        <fullName evidence="2">Uncharacterized protein</fullName>
    </submittedName>
</protein>
<feature type="transmembrane region" description="Helical" evidence="1">
    <location>
        <begin position="6"/>
        <end position="26"/>
    </location>
</feature>
<accession>A0A919IPM1</accession>
<evidence type="ECO:0000256" key="1">
    <source>
        <dbReference type="SAM" id="Phobius"/>
    </source>
</evidence>
<reference evidence="2" key="1">
    <citation type="submission" date="2021-01" db="EMBL/GenBank/DDBJ databases">
        <title>Whole genome shotgun sequence of Actinoplanes cyaneus NBRC 14990.</title>
        <authorList>
            <person name="Komaki H."/>
            <person name="Tamura T."/>
        </authorList>
    </citation>
    <scope>NUCLEOTIDE SEQUENCE</scope>
    <source>
        <strain evidence="2">NBRC 14990</strain>
    </source>
</reference>
<keyword evidence="1" id="KW-0472">Membrane</keyword>
<comment type="caution">
    <text evidence="2">The sequence shown here is derived from an EMBL/GenBank/DDBJ whole genome shotgun (WGS) entry which is preliminary data.</text>
</comment>
<dbReference type="EMBL" id="BOMH01000058">
    <property type="protein sequence ID" value="GID69153.1"/>
    <property type="molecule type" value="Genomic_DNA"/>
</dbReference>
<evidence type="ECO:0000313" key="2">
    <source>
        <dbReference type="EMBL" id="GID69153.1"/>
    </source>
</evidence>
<dbReference type="AlphaFoldDB" id="A0A919IPM1"/>
<keyword evidence="1" id="KW-0812">Transmembrane</keyword>
<dbReference type="Proteomes" id="UP000619479">
    <property type="component" value="Unassembled WGS sequence"/>
</dbReference>
<sequence>MDDPVVVLGGLLCVLTIVLVAAVAVIQRRHDRREARRWQHWADRHGWTLVARPAVSWHRNVPGELRFAVPGVVQGRHVTVAECAVADADTNTTFFVAVVAALRLPLPDTEVDPRGTMSRLLGTRDLTGRPDFDRAFRVRTADPRWLPPALIEAHLAGTVPPSWRIQGTDLIIVRRGRLLPDQVSTFAAEVLPLAAVLDPADPPLSRDR</sequence>